<dbReference type="NCBIfam" id="NF002531">
    <property type="entry name" value="PRK02001.1"/>
    <property type="match status" value="1"/>
</dbReference>
<dbReference type="Gene3D" id="3.30.300.70">
    <property type="entry name" value="RimP-like superfamily, N-terminal"/>
    <property type="match status" value="1"/>
</dbReference>
<feature type="domain" description="Ribosome maturation factor RimP N-terminal" evidence="4">
    <location>
        <begin position="10"/>
        <end position="75"/>
    </location>
</feature>
<evidence type="ECO:0000259" key="4">
    <source>
        <dbReference type="Pfam" id="PF02576"/>
    </source>
</evidence>
<evidence type="ECO:0000256" key="2">
    <source>
        <dbReference type="ARBA" id="ARBA00022517"/>
    </source>
</evidence>
<evidence type="ECO:0000313" key="6">
    <source>
        <dbReference type="Proteomes" id="UP001207408"/>
    </source>
</evidence>
<keyword evidence="6" id="KW-1185">Reference proteome</keyword>
<dbReference type="EMBL" id="JAPDPI010000007">
    <property type="protein sequence ID" value="MCW3805078.1"/>
    <property type="molecule type" value="Genomic_DNA"/>
</dbReference>
<sequence length="154" mass="17464">MITKELINTIIEEKLTSDECYLVDLKVSAGNKITVLIDSLIGINIDYCIQISRLIEGSLDREVEDFELEVSTPGLGQAFKVHQQYVKNIGRDIEVIPLEGAPLKGKLTEVSDECFTIQEEKKVKIEGKKKKELKTFSHNYKFDEIKSAKLIISF</sequence>
<gene>
    <name evidence="3 5" type="primary">rimP</name>
    <name evidence="5" type="ORF">OM074_05535</name>
</gene>
<dbReference type="InterPro" id="IPR035956">
    <property type="entry name" value="RimP_N_sf"/>
</dbReference>
<protein>
    <recommendedName>
        <fullName evidence="3">Ribosome maturation factor RimP</fullName>
    </recommendedName>
</protein>
<keyword evidence="1 3" id="KW-0963">Cytoplasm</keyword>
<comment type="function">
    <text evidence="3">Required for maturation of 30S ribosomal subunits.</text>
</comment>
<keyword evidence="2 3" id="KW-0690">Ribosome biogenesis</keyword>
<dbReference type="GO" id="GO:0000028">
    <property type="term" value="P:ribosomal small subunit assembly"/>
    <property type="evidence" value="ECO:0007669"/>
    <property type="project" value="TreeGrafter"/>
</dbReference>
<dbReference type="InterPro" id="IPR003728">
    <property type="entry name" value="Ribosome_maturation_RimP"/>
</dbReference>
<comment type="similarity">
    <text evidence="3">Belongs to the RimP family.</text>
</comment>
<name>A0AAE3MC92_9BACT</name>
<comment type="subcellular location">
    <subcellularLocation>
        <location evidence="3">Cytoplasm</location>
    </subcellularLocation>
</comment>
<dbReference type="InterPro" id="IPR028989">
    <property type="entry name" value="RimP_N"/>
</dbReference>
<dbReference type="GO" id="GO:0005829">
    <property type="term" value="C:cytosol"/>
    <property type="evidence" value="ECO:0007669"/>
    <property type="project" value="TreeGrafter"/>
</dbReference>
<proteinExistence type="inferred from homology"/>
<dbReference type="Proteomes" id="UP001207408">
    <property type="component" value="Unassembled WGS sequence"/>
</dbReference>
<dbReference type="RefSeq" id="WP_301198318.1">
    <property type="nucleotide sequence ID" value="NZ_JAPDPI010000007.1"/>
</dbReference>
<dbReference type="PANTHER" id="PTHR33867:SF1">
    <property type="entry name" value="RIBOSOME MATURATION FACTOR RIMP"/>
    <property type="match status" value="1"/>
</dbReference>
<accession>A0AAE3MC92</accession>
<dbReference type="GO" id="GO:0006412">
    <property type="term" value="P:translation"/>
    <property type="evidence" value="ECO:0007669"/>
    <property type="project" value="TreeGrafter"/>
</dbReference>
<reference evidence="5" key="1">
    <citation type="submission" date="2022-10" db="EMBL/GenBank/DDBJ databases">
        <authorList>
            <person name="Yu W.X."/>
        </authorList>
    </citation>
    <scope>NUCLEOTIDE SEQUENCE</scope>
    <source>
        <strain evidence="5">D04</strain>
    </source>
</reference>
<dbReference type="PANTHER" id="PTHR33867">
    <property type="entry name" value="RIBOSOME MATURATION FACTOR RIMP"/>
    <property type="match status" value="1"/>
</dbReference>
<dbReference type="Pfam" id="PF02576">
    <property type="entry name" value="RimP_N"/>
    <property type="match status" value="1"/>
</dbReference>
<dbReference type="SUPFAM" id="SSF75420">
    <property type="entry name" value="YhbC-like, N-terminal domain"/>
    <property type="match status" value="1"/>
</dbReference>
<evidence type="ECO:0000256" key="1">
    <source>
        <dbReference type="ARBA" id="ARBA00022490"/>
    </source>
</evidence>
<dbReference type="HAMAP" id="MF_01077">
    <property type="entry name" value="RimP"/>
    <property type="match status" value="1"/>
</dbReference>
<evidence type="ECO:0000256" key="3">
    <source>
        <dbReference type="HAMAP-Rule" id="MF_01077"/>
    </source>
</evidence>
<organism evidence="5 6">
    <name type="scientific">Plebeiibacterium marinum</name>
    <dbReference type="NCBI Taxonomy" id="2992111"/>
    <lineage>
        <taxon>Bacteria</taxon>
        <taxon>Pseudomonadati</taxon>
        <taxon>Bacteroidota</taxon>
        <taxon>Bacteroidia</taxon>
        <taxon>Marinilabiliales</taxon>
        <taxon>Marinilabiliaceae</taxon>
        <taxon>Plebeiibacterium</taxon>
    </lineage>
</organism>
<evidence type="ECO:0000313" key="5">
    <source>
        <dbReference type="EMBL" id="MCW3805078.1"/>
    </source>
</evidence>
<dbReference type="AlphaFoldDB" id="A0AAE3MC92"/>
<comment type="caution">
    <text evidence="5">The sequence shown here is derived from an EMBL/GenBank/DDBJ whole genome shotgun (WGS) entry which is preliminary data.</text>
</comment>